<sequence length="106" mass="12125">FNFLERPISLLPDDRDTINTRFALFTRDYAKVPMNFSNLDSSLDYLDRSGFNPKINTKFIVPGYMSKVAPHWKMVSHDGLFHLDSGVARVNDDQVVEFIPSLSISN</sequence>
<keyword evidence="2" id="KW-1185">Reference proteome</keyword>
<dbReference type="InterPro" id="IPR029058">
    <property type="entry name" value="AB_hydrolase_fold"/>
</dbReference>
<evidence type="ECO:0000313" key="1">
    <source>
        <dbReference type="EMBL" id="GBM27184.1"/>
    </source>
</evidence>
<feature type="non-terminal residue" evidence="1">
    <location>
        <position position="1"/>
    </location>
</feature>
<dbReference type="AlphaFoldDB" id="A0A4Y2EH50"/>
<proteinExistence type="predicted"/>
<name>A0A4Y2EH50_ARAVE</name>
<gene>
    <name evidence="1" type="ORF">AVEN_48766_1</name>
</gene>
<dbReference type="EMBL" id="BGPR01246286">
    <property type="protein sequence ID" value="GBM27184.1"/>
    <property type="molecule type" value="Genomic_DNA"/>
</dbReference>
<evidence type="ECO:0000313" key="2">
    <source>
        <dbReference type="Proteomes" id="UP000499080"/>
    </source>
</evidence>
<reference evidence="1 2" key="1">
    <citation type="journal article" date="2019" name="Sci. Rep.">
        <title>Orb-weaving spider Araneus ventricosus genome elucidates the spidroin gene catalogue.</title>
        <authorList>
            <person name="Kono N."/>
            <person name="Nakamura H."/>
            <person name="Ohtoshi R."/>
            <person name="Moran D.A.P."/>
            <person name="Shinohara A."/>
            <person name="Yoshida Y."/>
            <person name="Fujiwara M."/>
            <person name="Mori M."/>
            <person name="Tomita M."/>
            <person name="Arakawa K."/>
        </authorList>
    </citation>
    <scope>NUCLEOTIDE SEQUENCE [LARGE SCALE GENOMIC DNA]</scope>
</reference>
<dbReference type="Gene3D" id="3.40.50.1820">
    <property type="entry name" value="alpha/beta hydrolase"/>
    <property type="match status" value="1"/>
</dbReference>
<protein>
    <submittedName>
        <fullName evidence="1">Uncharacterized protein</fullName>
    </submittedName>
</protein>
<organism evidence="1 2">
    <name type="scientific">Araneus ventricosus</name>
    <name type="common">Orbweaver spider</name>
    <name type="synonym">Epeira ventricosa</name>
    <dbReference type="NCBI Taxonomy" id="182803"/>
    <lineage>
        <taxon>Eukaryota</taxon>
        <taxon>Metazoa</taxon>
        <taxon>Ecdysozoa</taxon>
        <taxon>Arthropoda</taxon>
        <taxon>Chelicerata</taxon>
        <taxon>Arachnida</taxon>
        <taxon>Araneae</taxon>
        <taxon>Araneomorphae</taxon>
        <taxon>Entelegynae</taxon>
        <taxon>Araneoidea</taxon>
        <taxon>Araneidae</taxon>
        <taxon>Araneus</taxon>
    </lineage>
</organism>
<accession>A0A4Y2EH50</accession>
<dbReference type="Proteomes" id="UP000499080">
    <property type="component" value="Unassembled WGS sequence"/>
</dbReference>
<comment type="caution">
    <text evidence="1">The sequence shown here is derived from an EMBL/GenBank/DDBJ whole genome shotgun (WGS) entry which is preliminary data.</text>
</comment>